<keyword evidence="1" id="KW-0812">Transmembrane</keyword>
<gene>
    <name evidence="2" type="ORF">B0T25DRAFT_350728</name>
</gene>
<protein>
    <submittedName>
        <fullName evidence="2">Uncharacterized protein</fullName>
    </submittedName>
</protein>
<proteinExistence type="predicted"/>
<reference evidence="2" key="2">
    <citation type="submission" date="2023-06" db="EMBL/GenBank/DDBJ databases">
        <authorList>
            <consortium name="Lawrence Berkeley National Laboratory"/>
            <person name="Haridas S."/>
            <person name="Hensen N."/>
            <person name="Bonometti L."/>
            <person name="Westerberg I."/>
            <person name="Brannstrom I.O."/>
            <person name="Guillou S."/>
            <person name="Cros-Aarteil S."/>
            <person name="Calhoun S."/>
            <person name="Kuo A."/>
            <person name="Mondo S."/>
            <person name="Pangilinan J."/>
            <person name="Riley R."/>
            <person name="Labutti K."/>
            <person name="Andreopoulos B."/>
            <person name="Lipzen A."/>
            <person name="Chen C."/>
            <person name="Yanf M."/>
            <person name="Daum C."/>
            <person name="Ng V."/>
            <person name="Clum A."/>
            <person name="Steindorff A."/>
            <person name="Ohm R."/>
            <person name="Martin F."/>
            <person name="Silar P."/>
            <person name="Natvig D."/>
            <person name="Lalanne C."/>
            <person name="Gautier V."/>
            <person name="Ament-Velasquez S.L."/>
            <person name="Kruys A."/>
            <person name="Hutchinson M.I."/>
            <person name="Powell A.J."/>
            <person name="Barry K."/>
            <person name="Miller A.N."/>
            <person name="Grigoriev I.V."/>
            <person name="Debuchy R."/>
            <person name="Gladieux P."/>
            <person name="Thoren M.H."/>
            <person name="Johannesson H."/>
        </authorList>
    </citation>
    <scope>NUCLEOTIDE SEQUENCE</scope>
    <source>
        <strain evidence="2">CBS 955.72</strain>
    </source>
</reference>
<name>A0AAJ0M8E2_9PEZI</name>
<evidence type="ECO:0000256" key="1">
    <source>
        <dbReference type="SAM" id="Phobius"/>
    </source>
</evidence>
<dbReference type="EMBL" id="JAUIQD010000008">
    <property type="protein sequence ID" value="KAK3341710.1"/>
    <property type="molecule type" value="Genomic_DNA"/>
</dbReference>
<feature type="transmembrane region" description="Helical" evidence="1">
    <location>
        <begin position="47"/>
        <end position="69"/>
    </location>
</feature>
<sequence length="167" mass="19166">MITENYPGGAEERHMSAWYIREEGDGGSPSLVLFLRGRQSTVFRFSFFVRLGGLVFLFTNFFFSFFLPMTTIRIVPERMNDTRRGGESKAWRCFFQVWRQQGSEEGRRIFHDGRGWRGDCIQGRKGLWEGESMGWVSATEGNEGGGHGRAAHTADLPVSLWWTPMEI</sequence>
<dbReference type="Proteomes" id="UP001275084">
    <property type="component" value="Unassembled WGS sequence"/>
</dbReference>
<evidence type="ECO:0000313" key="2">
    <source>
        <dbReference type="EMBL" id="KAK3341710.1"/>
    </source>
</evidence>
<dbReference type="AlphaFoldDB" id="A0AAJ0M8E2"/>
<keyword evidence="1" id="KW-0472">Membrane</keyword>
<keyword evidence="1" id="KW-1133">Transmembrane helix</keyword>
<evidence type="ECO:0000313" key="3">
    <source>
        <dbReference type="Proteomes" id="UP001275084"/>
    </source>
</evidence>
<reference evidence="2" key="1">
    <citation type="journal article" date="2023" name="Mol. Phylogenet. Evol.">
        <title>Genome-scale phylogeny and comparative genomics of the fungal order Sordariales.</title>
        <authorList>
            <person name="Hensen N."/>
            <person name="Bonometti L."/>
            <person name="Westerberg I."/>
            <person name="Brannstrom I.O."/>
            <person name="Guillou S."/>
            <person name="Cros-Aarteil S."/>
            <person name="Calhoun S."/>
            <person name="Haridas S."/>
            <person name="Kuo A."/>
            <person name="Mondo S."/>
            <person name="Pangilinan J."/>
            <person name="Riley R."/>
            <person name="LaButti K."/>
            <person name="Andreopoulos B."/>
            <person name="Lipzen A."/>
            <person name="Chen C."/>
            <person name="Yan M."/>
            <person name="Daum C."/>
            <person name="Ng V."/>
            <person name="Clum A."/>
            <person name="Steindorff A."/>
            <person name="Ohm R.A."/>
            <person name="Martin F."/>
            <person name="Silar P."/>
            <person name="Natvig D.O."/>
            <person name="Lalanne C."/>
            <person name="Gautier V."/>
            <person name="Ament-Velasquez S.L."/>
            <person name="Kruys A."/>
            <person name="Hutchinson M.I."/>
            <person name="Powell A.J."/>
            <person name="Barry K."/>
            <person name="Miller A.N."/>
            <person name="Grigoriev I.V."/>
            <person name="Debuchy R."/>
            <person name="Gladieux P."/>
            <person name="Hiltunen Thoren M."/>
            <person name="Johannesson H."/>
        </authorList>
    </citation>
    <scope>NUCLEOTIDE SEQUENCE</scope>
    <source>
        <strain evidence="2">CBS 955.72</strain>
    </source>
</reference>
<accession>A0AAJ0M8E2</accession>
<organism evidence="2 3">
    <name type="scientific">Lasiosphaeria hispida</name>
    <dbReference type="NCBI Taxonomy" id="260671"/>
    <lineage>
        <taxon>Eukaryota</taxon>
        <taxon>Fungi</taxon>
        <taxon>Dikarya</taxon>
        <taxon>Ascomycota</taxon>
        <taxon>Pezizomycotina</taxon>
        <taxon>Sordariomycetes</taxon>
        <taxon>Sordariomycetidae</taxon>
        <taxon>Sordariales</taxon>
        <taxon>Lasiosphaeriaceae</taxon>
        <taxon>Lasiosphaeria</taxon>
    </lineage>
</organism>
<keyword evidence="3" id="KW-1185">Reference proteome</keyword>
<comment type="caution">
    <text evidence="2">The sequence shown here is derived from an EMBL/GenBank/DDBJ whole genome shotgun (WGS) entry which is preliminary data.</text>
</comment>